<organism evidence="3 4">
    <name type="scientific">Planococcus lenghuensis</name>
    <dbReference type="NCBI Taxonomy" id="2213202"/>
    <lineage>
        <taxon>Bacteria</taxon>
        <taxon>Bacillati</taxon>
        <taxon>Bacillota</taxon>
        <taxon>Bacilli</taxon>
        <taxon>Bacillales</taxon>
        <taxon>Caryophanaceae</taxon>
        <taxon>Planococcus</taxon>
    </lineage>
</organism>
<evidence type="ECO:0000313" key="4">
    <source>
        <dbReference type="Proteomes" id="UP000188184"/>
    </source>
</evidence>
<feature type="chain" id="PRO_5039318828" evidence="1">
    <location>
        <begin position="26"/>
        <end position="268"/>
    </location>
</feature>
<accession>A0A1Q2KZ91</accession>
<dbReference type="Pfam" id="PF13472">
    <property type="entry name" value="Lipase_GDSL_2"/>
    <property type="match status" value="1"/>
</dbReference>
<dbReference type="OrthoDB" id="252349at2"/>
<keyword evidence="4" id="KW-1185">Reference proteome</keyword>
<dbReference type="SUPFAM" id="SSF52266">
    <property type="entry name" value="SGNH hydrolase"/>
    <property type="match status" value="1"/>
</dbReference>
<feature type="signal peptide" evidence="1">
    <location>
        <begin position="1"/>
        <end position="25"/>
    </location>
</feature>
<reference evidence="3 4" key="1">
    <citation type="submission" date="2017-02" db="EMBL/GenBank/DDBJ databases">
        <title>The complete genomic sequence of a novel cold adapted crude oil-degrading bacterium Planococcus qaidamina Y42.</title>
        <authorList>
            <person name="Yang R."/>
        </authorList>
    </citation>
    <scope>NUCLEOTIDE SEQUENCE [LARGE SCALE GENOMIC DNA]</scope>
    <source>
        <strain evidence="3 4">Y42</strain>
    </source>
</reference>
<evidence type="ECO:0000313" key="3">
    <source>
        <dbReference type="EMBL" id="AQQ53519.1"/>
    </source>
</evidence>
<dbReference type="PANTHER" id="PTHR30383">
    <property type="entry name" value="THIOESTERASE 1/PROTEASE 1/LYSOPHOSPHOLIPASE L1"/>
    <property type="match status" value="1"/>
</dbReference>
<dbReference type="EMBL" id="CP019640">
    <property type="protein sequence ID" value="AQQ53519.1"/>
    <property type="molecule type" value="Genomic_DNA"/>
</dbReference>
<dbReference type="RefSeq" id="WP_077589416.1">
    <property type="nucleotide sequence ID" value="NZ_CP019640.1"/>
</dbReference>
<keyword evidence="1" id="KW-0732">Signal</keyword>
<dbReference type="InterPro" id="IPR051532">
    <property type="entry name" value="Ester_Hydrolysis_Enzymes"/>
</dbReference>
<sequence length="268" mass="29967">MKQLVGSVLLLLLLAGCSNSPFRFLQDEANPRTEPVFTEFAVAPTFVPQTIVLTALGDSLTQGVGDEDNRGGYVGRLAVEMTDWPGVEGVMVQNTAKRGRRSDQLLAMFQEGKLTGPVTKADYIVMTVGGNDVMKVVKNNLFSLTPEAFYEELELFDTRYRNIITQIRALNENAPIIMLGIYNPLSIFTGDATEFDDIIAAFNEEVMEVIDEDPQACFIPVSEFFYTNENLVYHTDFFHPNAKGYDLMTERILERMQECDIAFGEEAA</sequence>
<feature type="domain" description="SGNH hydrolase-type esterase" evidence="2">
    <location>
        <begin position="55"/>
        <end position="247"/>
    </location>
</feature>
<evidence type="ECO:0000256" key="1">
    <source>
        <dbReference type="SAM" id="SignalP"/>
    </source>
</evidence>
<dbReference type="GO" id="GO:0004622">
    <property type="term" value="F:phosphatidylcholine lysophospholipase activity"/>
    <property type="evidence" value="ECO:0007669"/>
    <property type="project" value="TreeGrafter"/>
</dbReference>
<name>A0A1Q2KZ91_9BACL</name>
<dbReference type="PANTHER" id="PTHR30383:SF27">
    <property type="entry name" value="SPORE GERMINATION LIPASE LIPC"/>
    <property type="match status" value="1"/>
</dbReference>
<dbReference type="PROSITE" id="PS51257">
    <property type="entry name" value="PROKAR_LIPOPROTEIN"/>
    <property type="match status" value="1"/>
</dbReference>
<evidence type="ECO:0000259" key="2">
    <source>
        <dbReference type="Pfam" id="PF13472"/>
    </source>
</evidence>
<dbReference type="AlphaFoldDB" id="A0A1Q2KZ91"/>
<dbReference type="InterPro" id="IPR013830">
    <property type="entry name" value="SGNH_hydro"/>
</dbReference>
<dbReference type="Proteomes" id="UP000188184">
    <property type="component" value="Chromosome"/>
</dbReference>
<gene>
    <name evidence="3" type="ORF">B0X71_10840</name>
</gene>
<dbReference type="Gene3D" id="3.40.50.1110">
    <property type="entry name" value="SGNH hydrolase"/>
    <property type="match status" value="1"/>
</dbReference>
<dbReference type="KEGG" id="pmar:B0X71_10840"/>
<protein>
    <submittedName>
        <fullName evidence="3">GDSL family lipase</fullName>
    </submittedName>
</protein>
<proteinExistence type="predicted"/>
<dbReference type="InterPro" id="IPR036514">
    <property type="entry name" value="SGNH_hydro_sf"/>
</dbReference>